<reference evidence="3" key="2">
    <citation type="submission" date="2012-03" db="EMBL/GenBank/DDBJ databases">
        <title>Genome sequence of the fruiting myxobacterium Corallococcus coralloides DSM 2259.</title>
        <authorList>
            <person name="Huntley S."/>
            <person name="Zhang Y."/>
            <person name="Treuner-Lange A."/>
            <person name="Sensen C.W."/>
            <person name="Sogaard-Andersen L."/>
        </authorList>
    </citation>
    <scope>NUCLEOTIDE SEQUENCE [LARGE SCALE GENOMIC DNA]</scope>
    <source>
        <strain evidence="3">ATCC 25202 / DSM 2259 / NBRC 100086 / M2</strain>
    </source>
</reference>
<keyword evidence="3" id="KW-1185">Reference proteome</keyword>
<dbReference type="AlphaFoldDB" id="H8MJP1"/>
<dbReference type="Proteomes" id="UP000007587">
    <property type="component" value="Chromosome"/>
</dbReference>
<dbReference type="STRING" id="1144275.COCOR_05975"/>
<name>H8MJP1_CORCM</name>
<dbReference type="EMBL" id="CP003389">
    <property type="protein sequence ID" value="AFE06687.1"/>
    <property type="molecule type" value="Genomic_DNA"/>
</dbReference>
<proteinExistence type="predicted"/>
<evidence type="ECO:0000313" key="3">
    <source>
        <dbReference type="Proteomes" id="UP000007587"/>
    </source>
</evidence>
<organism evidence="2 3">
    <name type="scientific">Corallococcus coralloides (strain ATCC 25202 / DSM 2259 / NBRC 100086 / M2)</name>
    <name type="common">Myxococcus coralloides</name>
    <dbReference type="NCBI Taxonomy" id="1144275"/>
    <lineage>
        <taxon>Bacteria</taxon>
        <taxon>Pseudomonadati</taxon>
        <taxon>Myxococcota</taxon>
        <taxon>Myxococcia</taxon>
        <taxon>Myxococcales</taxon>
        <taxon>Cystobacterineae</taxon>
        <taxon>Myxococcaceae</taxon>
        <taxon>Corallococcus</taxon>
    </lineage>
</organism>
<sequence length="61" mass="6752">MSGQNGFPSKAFSVFMDMDKMVGSDFEAGLITSTRDARREAPRLESGCTDVRDSSRTPFTR</sequence>
<dbReference type="KEGG" id="ccx:COCOR_05975"/>
<feature type="region of interest" description="Disordered" evidence="1">
    <location>
        <begin position="32"/>
        <end position="61"/>
    </location>
</feature>
<evidence type="ECO:0000313" key="2">
    <source>
        <dbReference type="EMBL" id="AFE06687.1"/>
    </source>
</evidence>
<evidence type="ECO:0000256" key="1">
    <source>
        <dbReference type="SAM" id="MobiDB-lite"/>
    </source>
</evidence>
<dbReference type="InParanoid" id="H8MJP1"/>
<dbReference type="HOGENOM" id="CLU_2914644_0_0_7"/>
<accession>H8MJP1</accession>
<gene>
    <name evidence="2" type="ordered locus">COCOR_05975</name>
</gene>
<protein>
    <submittedName>
        <fullName evidence="2">Uncharacterized protein</fullName>
    </submittedName>
</protein>
<reference evidence="2 3" key="1">
    <citation type="journal article" date="2012" name="J. Bacteriol.">
        <title>Complete Genome Sequence of the Fruiting Myxobacterium Corallococcus coralloides DSM 2259.</title>
        <authorList>
            <person name="Huntley S."/>
            <person name="Zhang Y."/>
            <person name="Treuner-Lange A."/>
            <person name="Kneip S."/>
            <person name="Sensen C.W."/>
            <person name="Sogaard-Andersen L."/>
        </authorList>
    </citation>
    <scope>NUCLEOTIDE SEQUENCE [LARGE SCALE GENOMIC DNA]</scope>
    <source>
        <strain evidence="3">ATCC 25202 / DSM 2259 / NBRC 100086 / M2</strain>
    </source>
</reference>